<sequence length="155" mass="16350">MAIARGFKLFPTLFLVLSWQYCAKVDATFSDVTGFFERNFDFGTFGSGGVGILMNINGNVGPHIKTFPPKLAPSIAPVGLQTPKLAPSIGPVWLQTPMNEVDKASSLIISKEIKGGGGFSNGHEINLKIGGNTALSHGGIISRKMKGGGEFGPRS</sequence>
<dbReference type="EMBL" id="OZ021735">
    <property type="protein sequence ID" value="CAK9310123.1"/>
    <property type="molecule type" value="Genomic_DNA"/>
</dbReference>
<gene>
    <name evidence="2" type="ORF">CITCOLO1_LOCUS1733</name>
</gene>
<feature type="chain" id="PRO_5046729973" evidence="1">
    <location>
        <begin position="28"/>
        <end position="155"/>
    </location>
</feature>
<reference evidence="2 3" key="1">
    <citation type="submission" date="2024-03" db="EMBL/GenBank/DDBJ databases">
        <authorList>
            <person name="Gkanogiannis A."/>
            <person name="Becerra Lopez-Lavalle L."/>
        </authorList>
    </citation>
    <scope>NUCLEOTIDE SEQUENCE [LARGE SCALE GENOMIC DNA]</scope>
</reference>
<evidence type="ECO:0000313" key="3">
    <source>
        <dbReference type="Proteomes" id="UP001642487"/>
    </source>
</evidence>
<evidence type="ECO:0000256" key="1">
    <source>
        <dbReference type="SAM" id="SignalP"/>
    </source>
</evidence>
<keyword evidence="1" id="KW-0732">Signal</keyword>
<dbReference type="Proteomes" id="UP001642487">
    <property type="component" value="Chromosome 1"/>
</dbReference>
<evidence type="ECO:0000313" key="2">
    <source>
        <dbReference type="EMBL" id="CAK9310123.1"/>
    </source>
</evidence>
<protein>
    <submittedName>
        <fullName evidence="2">Uncharacterized protein</fullName>
    </submittedName>
</protein>
<proteinExistence type="predicted"/>
<organism evidence="2 3">
    <name type="scientific">Citrullus colocynthis</name>
    <name type="common">colocynth</name>
    <dbReference type="NCBI Taxonomy" id="252529"/>
    <lineage>
        <taxon>Eukaryota</taxon>
        <taxon>Viridiplantae</taxon>
        <taxon>Streptophyta</taxon>
        <taxon>Embryophyta</taxon>
        <taxon>Tracheophyta</taxon>
        <taxon>Spermatophyta</taxon>
        <taxon>Magnoliopsida</taxon>
        <taxon>eudicotyledons</taxon>
        <taxon>Gunneridae</taxon>
        <taxon>Pentapetalae</taxon>
        <taxon>rosids</taxon>
        <taxon>fabids</taxon>
        <taxon>Cucurbitales</taxon>
        <taxon>Cucurbitaceae</taxon>
        <taxon>Benincaseae</taxon>
        <taxon>Citrullus</taxon>
    </lineage>
</organism>
<feature type="signal peptide" evidence="1">
    <location>
        <begin position="1"/>
        <end position="27"/>
    </location>
</feature>
<accession>A0ABP0XPQ1</accession>
<name>A0ABP0XPQ1_9ROSI</name>
<keyword evidence="3" id="KW-1185">Reference proteome</keyword>